<evidence type="ECO:0000256" key="2">
    <source>
        <dbReference type="ARBA" id="ARBA00003949"/>
    </source>
</evidence>
<dbReference type="InterPro" id="IPR006262">
    <property type="entry name" value="Cyt_deam_tetra"/>
</dbReference>
<feature type="domain" description="CMP/dCMP-type deaminase" evidence="15">
    <location>
        <begin position="3"/>
        <end position="128"/>
    </location>
</feature>
<protein>
    <recommendedName>
        <fullName evidence="5 14">Cytidine deaminase</fullName>
        <ecNumber evidence="4 14">3.5.4.5</ecNumber>
    </recommendedName>
    <alternativeName>
        <fullName evidence="9 14">Cytidine aminohydrolase</fullName>
    </alternativeName>
</protein>
<name>A0A7V3VSS9_9BACT</name>
<comment type="similarity">
    <text evidence="3 14">Belongs to the cytidine and deoxycytidylate deaminase family.</text>
</comment>
<comment type="catalytic activity">
    <reaction evidence="10 14">
        <text>2'-deoxycytidine + H2O + H(+) = 2'-deoxyuridine + NH4(+)</text>
        <dbReference type="Rhea" id="RHEA:13433"/>
        <dbReference type="ChEBI" id="CHEBI:15377"/>
        <dbReference type="ChEBI" id="CHEBI:15378"/>
        <dbReference type="ChEBI" id="CHEBI:15698"/>
        <dbReference type="ChEBI" id="CHEBI:16450"/>
        <dbReference type="ChEBI" id="CHEBI:28938"/>
        <dbReference type="EC" id="3.5.4.5"/>
    </reaction>
</comment>
<dbReference type="GO" id="GO:0072527">
    <property type="term" value="P:pyrimidine-containing compound metabolic process"/>
    <property type="evidence" value="ECO:0007669"/>
    <property type="project" value="UniProtKB-ARBA"/>
</dbReference>
<keyword evidence="6 13" id="KW-0479">Metal-binding</keyword>
<feature type="binding site" evidence="13">
    <location>
        <position position="55"/>
    </location>
    <ligand>
        <name>Zn(2+)</name>
        <dbReference type="ChEBI" id="CHEBI:29105"/>
        <note>catalytic</note>
    </ligand>
</feature>
<evidence type="ECO:0000256" key="14">
    <source>
        <dbReference type="RuleBase" id="RU364006"/>
    </source>
</evidence>
<proteinExistence type="inferred from homology"/>
<dbReference type="AlphaFoldDB" id="A0A7V3VSS9"/>
<dbReference type="InterPro" id="IPR016193">
    <property type="entry name" value="Cytidine_deaminase-like"/>
</dbReference>
<keyword evidence="7 14" id="KW-0378">Hydrolase</keyword>
<feature type="active site" description="Proton donor" evidence="12">
    <location>
        <position position="57"/>
    </location>
</feature>
<evidence type="ECO:0000256" key="5">
    <source>
        <dbReference type="ARBA" id="ARBA00018266"/>
    </source>
</evidence>
<evidence type="ECO:0000256" key="12">
    <source>
        <dbReference type="PIRSR" id="PIRSR606262-1"/>
    </source>
</evidence>
<feature type="binding site" evidence="13">
    <location>
        <position position="91"/>
    </location>
    <ligand>
        <name>Zn(2+)</name>
        <dbReference type="ChEBI" id="CHEBI:29105"/>
        <note>catalytic</note>
    </ligand>
</feature>
<dbReference type="PROSITE" id="PS00903">
    <property type="entry name" value="CYT_DCMP_DEAMINASES_1"/>
    <property type="match status" value="1"/>
</dbReference>
<comment type="function">
    <text evidence="2 14">This enzyme scavenges exogenous and endogenous cytidine and 2'-deoxycytidine for UMP synthesis.</text>
</comment>
<evidence type="ECO:0000313" key="16">
    <source>
        <dbReference type="EMBL" id="HGE75467.1"/>
    </source>
</evidence>
<reference evidence="16" key="1">
    <citation type="journal article" date="2020" name="mSystems">
        <title>Genome- and Community-Level Interaction Insights into Carbon Utilization and Element Cycling Functions of Hydrothermarchaeota in Hydrothermal Sediment.</title>
        <authorList>
            <person name="Zhou Z."/>
            <person name="Liu Y."/>
            <person name="Xu W."/>
            <person name="Pan J."/>
            <person name="Luo Z.H."/>
            <person name="Li M."/>
        </authorList>
    </citation>
    <scope>NUCLEOTIDE SEQUENCE [LARGE SCALE GENOMIC DNA]</scope>
    <source>
        <strain evidence="16">SpSt-966</strain>
    </source>
</reference>
<dbReference type="FunFam" id="3.40.140.10:FF:000008">
    <property type="entry name" value="Cytidine deaminase"/>
    <property type="match status" value="1"/>
</dbReference>
<comment type="caution">
    <text evidence="16">The sequence shown here is derived from an EMBL/GenBank/DDBJ whole genome shotgun (WGS) entry which is preliminary data.</text>
</comment>
<evidence type="ECO:0000256" key="7">
    <source>
        <dbReference type="ARBA" id="ARBA00022801"/>
    </source>
</evidence>
<dbReference type="GO" id="GO:0042802">
    <property type="term" value="F:identical protein binding"/>
    <property type="evidence" value="ECO:0007669"/>
    <property type="project" value="UniProtKB-ARBA"/>
</dbReference>
<dbReference type="GO" id="GO:0004126">
    <property type="term" value="F:cytidine deaminase activity"/>
    <property type="evidence" value="ECO:0007669"/>
    <property type="project" value="UniProtKB-UniRule"/>
</dbReference>
<comment type="catalytic activity">
    <reaction evidence="11 14">
        <text>cytidine + H2O + H(+) = uridine + NH4(+)</text>
        <dbReference type="Rhea" id="RHEA:16069"/>
        <dbReference type="ChEBI" id="CHEBI:15377"/>
        <dbReference type="ChEBI" id="CHEBI:15378"/>
        <dbReference type="ChEBI" id="CHEBI:16704"/>
        <dbReference type="ChEBI" id="CHEBI:17562"/>
        <dbReference type="ChEBI" id="CHEBI:28938"/>
        <dbReference type="EC" id="3.5.4.5"/>
    </reaction>
</comment>
<evidence type="ECO:0000256" key="6">
    <source>
        <dbReference type="ARBA" id="ARBA00022723"/>
    </source>
</evidence>
<dbReference type="InterPro" id="IPR050202">
    <property type="entry name" value="Cyt/Deoxycyt_deaminase"/>
</dbReference>
<dbReference type="GO" id="GO:0008270">
    <property type="term" value="F:zinc ion binding"/>
    <property type="evidence" value="ECO:0007669"/>
    <property type="project" value="UniProtKB-UniRule"/>
</dbReference>
<dbReference type="SUPFAM" id="SSF53927">
    <property type="entry name" value="Cytidine deaminase-like"/>
    <property type="match status" value="1"/>
</dbReference>
<dbReference type="EC" id="3.5.4.5" evidence="4 14"/>
<organism evidence="16">
    <name type="scientific">Mesoaciditoga lauensis</name>
    <dbReference type="NCBI Taxonomy" id="1495039"/>
    <lineage>
        <taxon>Bacteria</taxon>
        <taxon>Thermotogati</taxon>
        <taxon>Thermotogota</taxon>
        <taxon>Thermotogae</taxon>
        <taxon>Mesoaciditogales</taxon>
        <taxon>Mesoaciditogaceae</taxon>
        <taxon>Mesoaciditoga</taxon>
    </lineage>
</organism>
<feature type="binding site" evidence="13">
    <location>
        <position position="88"/>
    </location>
    <ligand>
        <name>Zn(2+)</name>
        <dbReference type="ChEBI" id="CHEBI:29105"/>
        <note>catalytic</note>
    </ligand>
</feature>
<accession>A0A7V3VSS9</accession>
<sequence length="132" mass="14247">MKVTTKELIKKAEEAKEKAYAPYSKFDVGAAIETESGKVYTGCNVENSSFGLSMCAERVAIFKAVSDGETKFKRIAIVANTKGPVSPCGACRQVMAEFGNFEVILANDSGDVEHTDVKALLPGSFDLRRDSN</sequence>
<gene>
    <name evidence="16" type="ORF">ENX73_05010</name>
</gene>
<evidence type="ECO:0000256" key="4">
    <source>
        <dbReference type="ARBA" id="ARBA00012783"/>
    </source>
</evidence>
<dbReference type="PANTHER" id="PTHR11644:SF2">
    <property type="entry name" value="CYTIDINE DEAMINASE"/>
    <property type="match status" value="1"/>
</dbReference>
<evidence type="ECO:0000256" key="9">
    <source>
        <dbReference type="ARBA" id="ARBA00032005"/>
    </source>
</evidence>
<dbReference type="InterPro" id="IPR016192">
    <property type="entry name" value="APOBEC/CMP_deaminase_Zn-bd"/>
</dbReference>
<comment type="cofactor">
    <cofactor evidence="1 13 14">
        <name>Zn(2+)</name>
        <dbReference type="ChEBI" id="CHEBI:29105"/>
    </cofactor>
</comment>
<dbReference type="InterPro" id="IPR002125">
    <property type="entry name" value="CMP_dCMP_dom"/>
</dbReference>
<dbReference type="PANTHER" id="PTHR11644">
    <property type="entry name" value="CYTIDINE DEAMINASE"/>
    <property type="match status" value="1"/>
</dbReference>
<evidence type="ECO:0000256" key="10">
    <source>
        <dbReference type="ARBA" id="ARBA00049252"/>
    </source>
</evidence>
<evidence type="ECO:0000256" key="3">
    <source>
        <dbReference type="ARBA" id="ARBA00006576"/>
    </source>
</evidence>
<evidence type="ECO:0000256" key="13">
    <source>
        <dbReference type="PIRSR" id="PIRSR606262-3"/>
    </source>
</evidence>
<dbReference type="Gene3D" id="3.40.140.10">
    <property type="entry name" value="Cytidine Deaminase, domain 2"/>
    <property type="match status" value="1"/>
</dbReference>
<evidence type="ECO:0000256" key="11">
    <source>
        <dbReference type="ARBA" id="ARBA00049558"/>
    </source>
</evidence>
<dbReference type="Pfam" id="PF00383">
    <property type="entry name" value="dCMP_cyt_deam_1"/>
    <property type="match status" value="1"/>
</dbReference>
<dbReference type="EMBL" id="DTPE01000200">
    <property type="protein sequence ID" value="HGE75467.1"/>
    <property type="molecule type" value="Genomic_DNA"/>
</dbReference>
<evidence type="ECO:0000259" key="15">
    <source>
        <dbReference type="PROSITE" id="PS51747"/>
    </source>
</evidence>
<dbReference type="GO" id="GO:0005829">
    <property type="term" value="C:cytosol"/>
    <property type="evidence" value="ECO:0007669"/>
    <property type="project" value="TreeGrafter"/>
</dbReference>
<dbReference type="NCBIfam" id="TIGR01354">
    <property type="entry name" value="cyt_deam_tetra"/>
    <property type="match status" value="1"/>
</dbReference>
<dbReference type="PROSITE" id="PS51747">
    <property type="entry name" value="CYT_DCMP_DEAMINASES_2"/>
    <property type="match status" value="1"/>
</dbReference>
<evidence type="ECO:0000256" key="1">
    <source>
        <dbReference type="ARBA" id="ARBA00001947"/>
    </source>
</evidence>
<dbReference type="GO" id="GO:0055086">
    <property type="term" value="P:nucleobase-containing small molecule metabolic process"/>
    <property type="evidence" value="ECO:0007669"/>
    <property type="project" value="UniProtKB-ARBA"/>
</dbReference>
<dbReference type="NCBIfam" id="NF004064">
    <property type="entry name" value="PRK05578.1"/>
    <property type="match status" value="1"/>
</dbReference>
<evidence type="ECO:0000256" key="8">
    <source>
        <dbReference type="ARBA" id="ARBA00022833"/>
    </source>
</evidence>
<dbReference type="CDD" id="cd01283">
    <property type="entry name" value="cytidine_deaminase"/>
    <property type="match status" value="1"/>
</dbReference>
<keyword evidence="8 13" id="KW-0862">Zinc</keyword>